<organism evidence="9 10">
    <name type="scientific">Clonostachys chloroleuca</name>
    <dbReference type="NCBI Taxonomy" id="1926264"/>
    <lineage>
        <taxon>Eukaryota</taxon>
        <taxon>Fungi</taxon>
        <taxon>Dikarya</taxon>
        <taxon>Ascomycota</taxon>
        <taxon>Pezizomycotina</taxon>
        <taxon>Sordariomycetes</taxon>
        <taxon>Hypocreomycetidae</taxon>
        <taxon>Hypocreales</taxon>
        <taxon>Bionectriaceae</taxon>
        <taxon>Clonostachys</taxon>
    </lineage>
</organism>
<dbReference type="InterPro" id="IPR019775">
    <property type="entry name" value="WD40_repeat_CS"/>
</dbReference>
<dbReference type="SUPFAM" id="SSF69322">
    <property type="entry name" value="Tricorn protease domain 2"/>
    <property type="match status" value="1"/>
</dbReference>
<keyword evidence="2" id="KW-0677">Repeat</keyword>
<keyword evidence="1 7" id="KW-0853">WD repeat</keyword>
<gene>
    <name evidence="9" type="ORF">CCHLO57077_00016769</name>
</gene>
<dbReference type="PROSITE" id="PS50082">
    <property type="entry name" value="WD_REPEATS_2"/>
    <property type="match status" value="1"/>
</dbReference>
<dbReference type="PROSITE" id="PS50294">
    <property type="entry name" value="WD_REPEATS_REGION"/>
    <property type="match status" value="1"/>
</dbReference>
<protein>
    <recommendedName>
        <fullName evidence="5">Mitochondrial division protein 1</fullName>
    </recommendedName>
</protein>
<dbReference type="PANTHER" id="PTHR22847:SF637">
    <property type="entry name" value="WD REPEAT DOMAIN 5B"/>
    <property type="match status" value="1"/>
</dbReference>
<feature type="region of interest" description="Disordered" evidence="8">
    <location>
        <begin position="829"/>
        <end position="917"/>
    </location>
</feature>
<name>A0AA35MFZ6_9HYPO</name>
<evidence type="ECO:0000256" key="1">
    <source>
        <dbReference type="ARBA" id="ARBA00022574"/>
    </source>
</evidence>
<evidence type="ECO:0000256" key="2">
    <source>
        <dbReference type="ARBA" id="ARBA00022737"/>
    </source>
</evidence>
<dbReference type="Gene3D" id="2.130.10.10">
    <property type="entry name" value="YVTN repeat-like/Quinoprotein amine dehydrogenase"/>
    <property type="match status" value="2"/>
</dbReference>
<evidence type="ECO:0000256" key="5">
    <source>
        <dbReference type="ARBA" id="ARBA00039789"/>
    </source>
</evidence>
<proteinExistence type="inferred from homology"/>
<keyword evidence="3" id="KW-0175">Coiled coil</keyword>
<keyword evidence="10" id="KW-1185">Reference proteome</keyword>
<evidence type="ECO:0000256" key="8">
    <source>
        <dbReference type="SAM" id="MobiDB-lite"/>
    </source>
</evidence>
<evidence type="ECO:0000256" key="4">
    <source>
        <dbReference type="ARBA" id="ARBA00038415"/>
    </source>
</evidence>
<comment type="similarity">
    <text evidence="4">Belongs to the WD repeat MDV1/CAF4 family.</text>
</comment>
<accession>A0AA35MFZ6</accession>
<evidence type="ECO:0000256" key="7">
    <source>
        <dbReference type="PROSITE-ProRule" id="PRU00221"/>
    </source>
</evidence>
<dbReference type="Proteomes" id="UP001160390">
    <property type="component" value="Unassembled WGS sequence"/>
</dbReference>
<dbReference type="SMART" id="SM00320">
    <property type="entry name" value="WD40"/>
    <property type="match status" value="6"/>
</dbReference>
<evidence type="ECO:0000256" key="6">
    <source>
        <dbReference type="ARBA" id="ARBA00043913"/>
    </source>
</evidence>
<feature type="repeat" description="WD" evidence="7">
    <location>
        <begin position="299"/>
        <end position="332"/>
    </location>
</feature>
<evidence type="ECO:0000313" key="10">
    <source>
        <dbReference type="Proteomes" id="UP001160390"/>
    </source>
</evidence>
<dbReference type="EMBL" id="CABFNP030001276">
    <property type="protein sequence ID" value="CAI6095990.1"/>
    <property type="molecule type" value="Genomic_DNA"/>
</dbReference>
<evidence type="ECO:0000313" key="9">
    <source>
        <dbReference type="EMBL" id="CAI6095990.1"/>
    </source>
</evidence>
<dbReference type="AlphaFoldDB" id="A0AA35MFZ6"/>
<feature type="region of interest" description="Disordered" evidence="8">
    <location>
        <begin position="643"/>
        <end position="694"/>
    </location>
</feature>
<dbReference type="PANTHER" id="PTHR22847">
    <property type="entry name" value="WD40 REPEAT PROTEIN"/>
    <property type="match status" value="1"/>
</dbReference>
<evidence type="ECO:0000256" key="3">
    <source>
        <dbReference type="ARBA" id="ARBA00023054"/>
    </source>
</evidence>
<dbReference type="GO" id="GO:1990234">
    <property type="term" value="C:transferase complex"/>
    <property type="evidence" value="ECO:0007669"/>
    <property type="project" value="UniProtKB-ARBA"/>
</dbReference>
<feature type="compositionally biased region" description="Acidic residues" evidence="8">
    <location>
        <begin position="837"/>
        <end position="891"/>
    </location>
</feature>
<dbReference type="Pfam" id="PF00400">
    <property type="entry name" value="WD40"/>
    <property type="match status" value="2"/>
</dbReference>
<dbReference type="PROSITE" id="PS00678">
    <property type="entry name" value="WD_REPEATS_1"/>
    <property type="match status" value="1"/>
</dbReference>
<reference evidence="9" key="1">
    <citation type="submission" date="2023-01" db="EMBL/GenBank/DDBJ databases">
        <authorList>
            <person name="Piombo E."/>
        </authorList>
    </citation>
    <scope>NUCLEOTIDE SEQUENCE</scope>
</reference>
<comment type="caution">
    <text evidence="9">The sequence shown here is derived from an EMBL/GenBank/DDBJ whole genome shotgun (WGS) entry which is preliminary data.</text>
</comment>
<feature type="compositionally biased region" description="Polar residues" evidence="8">
    <location>
        <begin position="670"/>
        <end position="694"/>
    </location>
</feature>
<dbReference type="InterPro" id="IPR001680">
    <property type="entry name" value="WD40_rpt"/>
</dbReference>
<dbReference type="InterPro" id="IPR015943">
    <property type="entry name" value="WD40/YVTN_repeat-like_dom_sf"/>
</dbReference>
<comment type="function">
    <text evidence="6">Involved in mitochondrial fission. Acts as an adapter protein required to form mitochondrial fission complexes. Formation of these complexes is required to promote constriction and fission of the mitochondrial compartment at a late step in mitochondrial division.</text>
</comment>
<sequence length="917" mass="102960">MHHLERAYFLNNALMDDPKTVEKVSGLLTEALCPWLEAVSLFEGYSAIMIRIRCFEDLLANLRFRPGASRQQKKKREDLYQLVREARQFICFNWASISDAPLQATSSAATFIPKKSRFWKRSHSLRNPPLPLRVRRIWGEEDDWDACVLSIVTEPKYSPEEVSLTERGDSVILAKRHVVKYSIHKTAKSELSIWKRDETGDMKMAYEYQDGHVESACISDNGKLVCSLRKDGSARVEKLDQRDGTKRLVETFHSVDAVVTCALFAPRKNILVMGTEGHKVLVQKITRSRSKQHPPAMELVGHSGEISCLAMSLDGKRLASGSHDCTIRLWDMTVNQPICLAIYHGHFSKIQSISFSPDNRHLVSAGLKDIRIWEMKDWNALDCPPILDNSLESEPKKMFFSPNGNELAILSRHGNLKVFDATTGKQILEERCLTDPGPAYSPNGRFLVLPMENKYAILDAARNVNWYESIPDTKPSAIIWSPKRNRLAMLLNSGVVDVIDMENRKGAITLRSKETTGAITHDVFSLCGGHLATQCQQKYCIVWSLNSKGVWVETHRLNYPEVANKLGARYRLVQFSENLQHLVVVQTKSGLEAIRIFRLYSRGEQLIDSEFGCCGKIERVAISSDGKFIAYTDSTRVLRIEKIPAQDATEQDGPESNPVAQDHITMPPNRHTTMASDDDTSMASNHDSSMASDDYSTMTAKNKIAMISDGHITSLRFIRSSSNPASVLKVGAAKLDLRKLRARYEMNGHLEDDPIHLDRIGLSENSYDHCIYCDSSPVVQIPPTIACRPRASIILKRGLNIAIQNAYGKASVYVIRGVSTNELPKQTHRFEPTWSYDDGDCDSEMSPISDEESEVDDQGVESFDEDDLNSFDDGDSECFDASESSDSEACEPEPRKSKPMSLYTLEPSDLDVTMGDT</sequence>